<proteinExistence type="predicted"/>
<evidence type="ECO:0000313" key="2">
    <source>
        <dbReference type="Proteomes" id="UP000021053"/>
    </source>
</evidence>
<dbReference type="Proteomes" id="UP000021053">
    <property type="component" value="Unassembled WGS sequence"/>
</dbReference>
<name>A0A010ZQV4_9ACTN</name>
<comment type="caution">
    <text evidence="1">The sequence shown here is derived from an EMBL/GenBank/DDBJ whole genome shotgun (WGS) entry which is preliminary data.</text>
</comment>
<reference evidence="1 2" key="1">
    <citation type="submission" date="2013-07" db="EMBL/GenBank/DDBJ databases">
        <authorList>
            <consortium name="DOE Joint Genome Institute"/>
            <person name="Eisen J."/>
            <person name="Huntemann M."/>
            <person name="Han J."/>
            <person name="Chen A."/>
            <person name="Kyrpides N."/>
            <person name="Mavromatis K."/>
            <person name="Markowitz V."/>
            <person name="Palaniappan K."/>
            <person name="Ivanova N."/>
            <person name="Schaumberg A."/>
            <person name="Pati A."/>
            <person name="Liolios K."/>
            <person name="Nordberg H.P."/>
            <person name="Cantor M.N."/>
            <person name="Hua S.X."/>
            <person name="Woyke T."/>
        </authorList>
    </citation>
    <scope>NUCLEOTIDE SEQUENCE [LARGE SCALE GENOMIC DNA]</scope>
    <source>
        <strain evidence="1 2">DSM 44712</strain>
    </source>
</reference>
<dbReference type="AlphaFoldDB" id="A0A010ZQV4"/>
<keyword evidence="2" id="KW-1185">Reference proteome</keyword>
<evidence type="ECO:0000313" key="1">
    <source>
        <dbReference type="EMBL" id="EXG79592.1"/>
    </source>
</evidence>
<gene>
    <name evidence="1" type="ORF">CryarDRAFT_0633</name>
</gene>
<accession>A0A010ZQV4</accession>
<protein>
    <submittedName>
        <fullName evidence="1">Uncharacterized protein</fullName>
    </submittedName>
</protein>
<organism evidence="1 2">
    <name type="scientific">Cryptosporangium arvum DSM 44712</name>
    <dbReference type="NCBI Taxonomy" id="927661"/>
    <lineage>
        <taxon>Bacteria</taxon>
        <taxon>Bacillati</taxon>
        <taxon>Actinomycetota</taxon>
        <taxon>Actinomycetes</taxon>
        <taxon>Cryptosporangiales</taxon>
        <taxon>Cryptosporangiaceae</taxon>
        <taxon>Cryptosporangium</taxon>
    </lineage>
</organism>
<dbReference type="EMBL" id="JFBT01000001">
    <property type="protein sequence ID" value="EXG79592.1"/>
    <property type="molecule type" value="Genomic_DNA"/>
</dbReference>
<dbReference type="PROSITE" id="PS51257">
    <property type="entry name" value="PROKAR_LIPOPROTEIN"/>
    <property type="match status" value="1"/>
</dbReference>
<sequence length="177" mass="18100">MRVAAAGVVVALSACAGGESYGSLPPPGPSSAPPASCGADEGAGACGEAVVAQYRRFWGEVLPAAAAAAPARRRAVLAPVTAEPELTHLVRSLALLDEKRQRNYGTDVVLEQTVRVDGPGAVVEGCLDSSRSGVADAVSGKALTRGVPRNPVRADLVREADRVWRVTAITYPPGATC</sequence>
<dbReference type="HOGENOM" id="CLU_1453430_0_0_11"/>